<keyword evidence="2" id="KW-1185">Reference proteome</keyword>
<name>A0ABY4AJI4_9BURK</name>
<organism evidence="1 2">
    <name type="scientific">Orrella daihaiensis</name>
    <dbReference type="NCBI Taxonomy" id="2782176"/>
    <lineage>
        <taxon>Bacteria</taxon>
        <taxon>Pseudomonadati</taxon>
        <taxon>Pseudomonadota</taxon>
        <taxon>Betaproteobacteria</taxon>
        <taxon>Burkholderiales</taxon>
        <taxon>Alcaligenaceae</taxon>
        <taxon>Orrella</taxon>
    </lineage>
</organism>
<accession>A0ABY4AJI4</accession>
<reference evidence="1 2" key="1">
    <citation type="submission" date="2020-11" db="EMBL/GenBank/DDBJ databases">
        <title>Algicoccus daihaiensis sp.nov., isolated from Daihai Lake in Inner Mongolia.</title>
        <authorList>
            <person name="Kai J."/>
        </authorList>
    </citation>
    <scope>NUCLEOTIDE SEQUENCE [LARGE SCALE GENOMIC DNA]</scope>
    <source>
        <strain evidence="2">f23</strain>
    </source>
</reference>
<dbReference type="Pfam" id="PF08780">
    <property type="entry name" value="NTase_sub_bind"/>
    <property type="match status" value="1"/>
</dbReference>
<dbReference type="Proteomes" id="UP000831607">
    <property type="component" value="Chromosome"/>
</dbReference>
<dbReference type="EMBL" id="CP063982">
    <property type="protein sequence ID" value="UOD50451.1"/>
    <property type="molecule type" value="Genomic_DNA"/>
</dbReference>
<gene>
    <name evidence="1" type="ORF">DHf2319_00455</name>
</gene>
<proteinExistence type="predicted"/>
<dbReference type="RefSeq" id="WP_243478857.1">
    <property type="nucleotide sequence ID" value="NZ_CP063982.1"/>
</dbReference>
<sequence length="140" mass="16450">MSDQDIRWKQRFVNFKKAHVQLKEALTLMQQRPLTNLEKQGVIKGFEFIYELSWKVLRDYLIWQGVASIAGSRDAIREAFKLGLISDGHAWMEMLKDRNNTVHIYDEATVSIVLDNLKQRYAVLFNELEEQFDRLSNISS</sequence>
<dbReference type="NCBIfam" id="TIGR01987">
    <property type="entry name" value="HI0074"/>
    <property type="match status" value="1"/>
</dbReference>
<evidence type="ECO:0000313" key="2">
    <source>
        <dbReference type="Proteomes" id="UP000831607"/>
    </source>
</evidence>
<dbReference type="Gene3D" id="1.20.120.330">
    <property type="entry name" value="Nucleotidyltransferases domain 2"/>
    <property type="match status" value="1"/>
</dbReference>
<evidence type="ECO:0000313" key="1">
    <source>
        <dbReference type="EMBL" id="UOD50451.1"/>
    </source>
</evidence>
<dbReference type="InterPro" id="IPR010235">
    <property type="entry name" value="HepT"/>
</dbReference>
<protein>
    <submittedName>
        <fullName evidence="1">Nucleotidyltransferase substrate binding protein</fullName>
    </submittedName>
</protein>
<dbReference type="SUPFAM" id="SSF81593">
    <property type="entry name" value="Nucleotidyltransferase substrate binding subunit/domain"/>
    <property type="match status" value="1"/>
</dbReference>